<evidence type="ECO:0000256" key="2">
    <source>
        <dbReference type="ARBA" id="ARBA00005389"/>
    </source>
</evidence>
<dbReference type="PANTHER" id="PTHR13345:SF13">
    <property type="entry name" value="MEDIATOR OF RNA POLYMERASE II TRANSCRIPTION SUBUNIT 10"/>
    <property type="match status" value="1"/>
</dbReference>
<feature type="region of interest" description="Disordered" evidence="10">
    <location>
        <begin position="173"/>
        <end position="214"/>
    </location>
</feature>
<comment type="subunit">
    <text evidence="9">Component of the Mediator complex.</text>
</comment>
<keyword evidence="4 9" id="KW-0805">Transcription regulation</keyword>
<evidence type="ECO:0000256" key="4">
    <source>
        <dbReference type="ARBA" id="ARBA00023015"/>
    </source>
</evidence>
<comment type="subcellular location">
    <subcellularLocation>
        <location evidence="1 9">Nucleus</location>
    </subcellularLocation>
</comment>
<keyword evidence="7 9" id="KW-0539">Nucleus</keyword>
<evidence type="ECO:0000256" key="1">
    <source>
        <dbReference type="ARBA" id="ARBA00004123"/>
    </source>
</evidence>
<feature type="compositionally biased region" description="Low complexity" evidence="10">
    <location>
        <begin position="9"/>
        <end position="28"/>
    </location>
</feature>
<feature type="compositionally biased region" description="Low complexity" evidence="10">
    <location>
        <begin position="190"/>
        <end position="207"/>
    </location>
</feature>
<name>A0A433QCV6_9FUNG</name>
<dbReference type="GO" id="GO:0003712">
    <property type="term" value="F:transcription coregulator activity"/>
    <property type="evidence" value="ECO:0007669"/>
    <property type="project" value="InterPro"/>
</dbReference>
<dbReference type="PANTHER" id="PTHR13345">
    <property type="entry name" value="MEDIATOR OF RNA POLYMERASE II TRANSCRIPTION SUBUNIT 10"/>
    <property type="match status" value="1"/>
</dbReference>
<dbReference type="InterPro" id="IPR019145">
    <property type="entry name" value="Mediator_Med10"/>
</dbReference>
<evidence type="ECO:0000313" key="11">
    <source>
        <dbReference type="EMBL" id="RUS27597.1"/>
    </source>
</evidence>
<keyword evidence="5 9" id="KW-0010">Activator</keyword>
<proteinExistence type="inferred from homology"/>
<keyword evidence="6 9" id="KW-0804">Transcription</keyword>
<dbReference type="GO" id="GO:0006357">
    <property type="term" value="P:regulation of transcription by RNA polymerase II"/>
    <property type="evidence" value="ECO:0007669"/>
    <property type="project" value="InterPro"/>
</dbReference>
<comment type="similarity">
    <text evidence="2 9">Belongs to the Mediator complex subunit 10 family.</text>
</comment>
<accession>A0A433QCV6</accession>
<comment type="caution">
    <text evidence="11">The sequence shown here is derived from an EMBL/GenBank/DDBJ whole genome shotgun (WGS) entry which is preliminary data.</text>
</comment>
<evidence type="ECO:0000256" key="6">
    <source>
        <dbReference type="ARBA" id="ARBA00023163"/>
    </source>
</evidence>
<feature type="compositionally biased region" description="Basic and acidic residues" evidence="10">
    <location>
        <begin position="35"/>
        <end position="44"/>
    </location>
</feature>
<evidence type="ECO:0000256" key="10">
    <source>
        <dbReference type="SAM" id="MobiDB-lite"/>
    </source>
</evidence>
<evidence type="ECO:0000256" key="8">
    <source>
        <dbReference type="ARBA" id="ARBA00032004"/>
    </source>
</evidence>
<feature type="region of interest" description="Disordered" evidence="10">
    <location>
        <begin position="1"/>
        <end position="44"/>
    </location>
</feature>
<dbReference type="Pfam" id="PF09748">
    <property type="entry name" value="Med10"/>
    <property type="match status" value="1"/>
</dbReference>
<gene>
    <name evidence="9" type="primary">MED10</name>
    <name evidence="11" type="ORF">BC938DRAFT_483018</name>
</gene>
<evidence type="ECO:0000313" key="12">
    <source>
        <dbReference type="Proteomes" id="UP000274822"/>
    </source>
</evidence>
<evidence type="ECO:0000256" key="5">
    <source>
        <dbReference type="ARBA" id="ARBA00023159"/>
    </source>
</evidence>
<evidence type="ECO:0000256" key="7">
    <source>
        <dbReference type="ARBA" id="ARBA00023242"/>
    </source>
</evidence>
<organism evidence="11 12">
    <name type="scientific">Jimgerdemannia flammicorona</name>
    <dbReference type="NCBI Taxonomy" id="994334"/>
    <lineage>
        <taxon>Eukaryota</taxon>
        <taxon>Fungi</taxon>
        <taxon>Fungi incertae sedis</taxon>
        <taxon>Mucoromycota</taxon>
        <taxon>Mucoromycotina</taxon>
        <taxon>Endogonomycetes</taxon>
        <taxon>Endogonales</taxon>
        <taxon>Endogonaceae</taxon>
        <taxon>Jimgerdemannia</taxon>
    </lineage>
</organism>
<keyword evidence="12" id="KW-1185">Reference proteome</keyword>
<evidence type="ECO:0000256" key="9">
    <source>
        <dbReference type="RuleBase" id="RU364146"/>
    </source>
</evidence>
<reference evidence="11 12" key="1">
    <citation type="journal article" date="2018" name="New Phytol.">
        <title>Phylogenomics of Endogonaceae and evolution of mycorrhizas within Mucoromycota.</title>
        <authorList>
            <person name="Chang Y."/>
            <person name="Desiro A."/>
            <person name="Na H."/>
            <person name="Sandor L."/>
            <person name="Lipzen A."/>
            <person name="Clum A."/>
            <person name="Barry K."/>
            <person name="Grigoriev I.V."/>
            <person name="Martin F.M."/>
            <person name="Stajich J.E."/>
            <person name="Smith M.E."/>
            <person name="Bonito G."/>
            <person name="Spatafora J.W."/>
        </authorList>
    </citation>
    <scope>NUCLEOTIDE SEQUENCE [LARGE SCALE GENOMIC DNA]</scope>
    <source>
        <strain evidence="11 12">AD002</strain>
    </source>
</reference>
<protein>
    <recommendedName>
        <fullName evidence="3 9">Mediator of RNA polymerase II transcription subunit 10</fullName>
    </recommendedName>
    <alternativeName>
        <fullName evidence="8 9">Mediator complex subunit 10</fullName>
    </alternativeName>
</protein>
<dbReference type="EMBL" id="RBNJ01008105">
    <property type="protein sequence ID" value="RUS27597.1"/>
    <property type="molecule type" value="Genomic_DNA"/>
</dbReference>
<dbReference type="AlphaFoldDB" id="A0A433QCV6"/>
<evidence type="ECO:0000256" key="3">
    <source>
        <dbReference type="ARBA" id="ARBA00019617"/>
    </source>
</evidence>
<dbReference type="Proteomes" id="UP000274822">
    <property type="component" value="Unassembled WGS sequence"/>
</dbReference>
<sequence>MASSSNPQTHPTPAVTTPSSSASSAVHSPAPPRPAPRDEEPARQALETRLKELTQSLYDLGLMVHDFQNESGGSQVFDKVNQVVTHFADLDKLKEGISSLYVPEEVVKYVEEARNPDIFTQGFVERAAAENQFTNGKIRAIESFRSILVTELTTSFPDLAPALSPASANPSLNGIATTANPPPPLHANGASSSASPASSMSTTASPAGGINGRH</sequence>
<dbReference type="GO" id="GO:0016592">
    <property type="term" value="C:mediator complex"/>
    <property type="evidence" value="ECO:0007669"/>
    <property type="project" value="InterPro"/>
</dbReference>
<comment type="function">
    <text evidence="9">Component of the Mediator complex, a coactivator involved in the regulated transcription of nearly all RNA polymerase II-dependent genes. Mediator functions as a bridge to convey information from gene-specific regulatory proteins to the basal RNA polymerase II transcription machinery. Mediator is recruited to promoters by direct interactions with regulatory proteins and serves as a scaffold for the assembly of a functional preinitiation complex with RNA polymerase II and the general transcription factors.</text>
</comment>